<reference evidence="2" key="1">
    <citation type="journal article" date="2016" name="Nat. Biotechnol.">
        <title>Sequencing wild and cultivated cassava and related species reveals extensive interspecific hybridization and genetic diversity.</title>
        <authorList>
            <person name="Bredeson J.V."/>
            <person name="Lyons J.B."/>
            <person name="Prochnik S.E."/>
            <person name="Wu G.A."/>
            <person name="Ha C.M."/>
            <person name="Edsinger-Gonzales E."/>
            <person name="Grimwood J."/>
            <person name="Schmutz J."/>
            <person name="Rabbi I.Y."/>
            <person name="Egesi C."/>
            <person name="Nauluvula P."/>
            <person name="Lebot V."/>
            <person name="Ndunguru J."/>
            <person name="Mkamilo G."/>
            <person name="Bart R.S."/>
            <person name="Setter T.L."/>
            <person name="Gleadow R.M."/>
            <person name="Kulakow P."/>
            <person name="Ferguson M.E."/>
            <person name="Rounsley S."/>
            <person name="Rokhsar D.S."/>
        </authorList>
    </citation>
    <scope>NUCLEOTIDE SEQUENCE [LARGE SCALE GENOMIC DNA]</scope>
    <source>
        <strain evidence="2">cv. AM560-2</strain>
    </source>
</reference>
<protein>
    <submittedName>
        <fullName evidence="1">Uncharacterized protein</fullName>
    </submittedName>
</protein>
<dbReference type="Proteomes" id="UP000091857">
    <property type="component" value="Chromosome 5"/>
</dbReference>
<name>A0ACB7HSW0_MANES</name>
<dbReference type="EMBL" id="CM004391">
    <property type="protein sequence ID" value="KAG8655019.1"/>
    <property type="molecule type" value="Genomic_DNA"/>
</dbReference>
<evidence type="ECO:0000313" key="2">
    <source>
        <dbReference type="Proteomes" id="UP000091857"/>
    </source>
</evidence>
<accession>A0ACB7HSW0</accession>
<gene>
    <name evidence="1" type="ORF">MANES_05G203050v8</name>
</gene>
<comment type="caution">
    <text evidence="1">The sequence shown here is derived from an EMBL/GenBank/DDBJ whole genome shotgun (WGS) entry which is preliminary data.</text>
</comment>
<sequence>MGKERKDEKIDEFSFFLCVFSIRNANPYCLIFDCLTRQKGVSKANAEKSIKLVSEDGESRLALAKLSMYHILVQGSKQWLQVHDVPKETHKSRKIHRLQSLQLGVN</sequence>
<organism evidence="1 2">
    <name type="scientific">Manihot esculenta</name>
    <name type="common">Cassava</name>
    <name type="synonym">Jatropha manihot</name>
    <dbReference type="NCBI Taxonomy" id="3983"/>
    <lineage>
        <taxon>Eukaryota</taxon>
        <taxon>Viridiplantae</taxon>
        <taxon>Streptophyta</taxon>
        <taxon>Embryophyta</taxon>
        <taxon>Tracheophyta</taxon>
        <taxon>Spermatophyta</taxon>
        <taxon>Magnoliopsida</taxon>
        <taxon>eudicotyledons</taxon>
        <taxon>Gunneridae</taxon>
        <taxon>Pentapetalae</taxon>
        <taxon>rosids</taxon>
        <taxon>fabids</taxon>
        <taxon>Malpighiales</taxon>
        <taxon>Euphorbiaceae</taxon>
        <taxon>Crotonoideae</taxon>
        <taxon>Manihoteae</taxon>
        <taxon>Manihot</taxon>
    </lineage>
</organism>
<proteinExistence type="predicted"/>
<keyword evidence="2" id="KW-1185">Reference proteome</keyword>
<evidence type="ECO:0000313" key="1">
    <source>
        <dbReference type="EMBL" id="KAG8655019.1"/>
    </source>
</evidence>